<dbReference type="InterPro" id="IPR020610">
    <property type="entry name" value="Thiolase_AS"/>
</dbReference>
<keyword evidence="1" id="KW-0732">Signal</keyword>
<feature type="chain" id="PRO_5031499349" description="Lipoprotein" evidence="1">
    <location>
        <begin position="31"/>
        <end position="466"/>
    </location>
</feature>
<dbReference type="PROSITE" id="PS00099">
    <property type="entry name" value="THIOLASE_3"/>
    <property type="match status" value="1"/>
</dbReference>
<dbReference type="EMBL" id="JACHFW010000006">
    <property type="protein sequence ID" value="MBB5264648.1"/>
    <property type="molecule type" value="Genomic_DNA"/>
</dbReference>
<dbReference type="GO" id="GO:0016747">
    <property type="term" value="F:acyltransferase activity, transferring groups other than amino-acyl groups"/>
    <property type="evidence" value="ECO:0007669"/>
    <property type="project" value="InterPro"/>
</dbReference>
<comment type="caution">
    <text evidence="2">The sequence shown here is derived from an EMBL/GenBank/DDBJ whole genome shotgun (WGS) entry which is preliminary data.</text>
</comment>
<dbReference type="RefSeq" id="WP_183773456.1">
    <property type="nucleotide sequence ID" value="NZ_JACHFW010000006.1"/>
</dbReference>
<evidence type="ECO:0000256" key="1">
    <source>
        <dbReference type="SAM" id="SignalP"/>
    </source>
</evidence>
<dbReference type="Pfam" id="PF19499">
    <property type="entry name" value="DUF6034"/>
    <property type="match status" value="1"/>
</dbReference>
<protein>
    <recommendedName>
        <fullName evidence="4">Lipoprotein</fullName>
    </recommendedName>
</protein>
<keyword evidence="3" id="KW-1185">Reference proteome</keyword>
<evidence type="ECO:0008006" key="4">
    <source>
        <dbReference type="Google" id="ProtNLM"/>
    </source>
</evidence>
<dbReference type="AlphaFoldDB" id="A0A7W8HAX4"/>
<evidence type="ECO:0000313" key="2">
    <source>
        <dbReference type="EMBL" id="MBB5264648.1"/>
    </source>
</evidence>
<reference evidence="2 3" key="1">
    <citation type="submission" date="2020-08" db="EMBL/GenBank/DDBJ databases">
        <title>Genomic Encyclopedia of Type Strains, Phase IV (KMG-IV): sequencing the most valuable type-strain genomes for metagenomic binning, comparative biology and taxonomic classification.</title>
        <authorList>
            <person name="Goeker M."/>
        </authorList>
    </citation>
    <scope>NUCLEOTIDE SEQUENCE [LARGE SCALE GENOMIC DNA]</scope>
    <source>
        <strain evidence="2 3">DSM 106146</strain>
    </source>
</reference>
<gene>
    <name evidence="2" type="ORF">HNP82_001776</name>
</gene>
<feature type="signal peptide" evidence="1">
    <location>
        <begin position="1"/>
        <end position="30"/>
    </location>
</feature>
<proteinExistence type="predicted"/>
<dbReference type="Proteomes" id="UP000543642">
    <property type="component" value="Unassembled WGS sequence"/>
</dbReference>
<organism evidence="2 3">
    <name type="scientific">Catenibacillus scindens</name>
    <dbReference type="NCBI Taxonomy" id="673271"/>
    <lineage>
        <taxon>Bacteria</taxon>
        <taxon>Bacillati</taxon>
        <taxon>Bacillota</taxon>
        <taxon>Clostridia</taxon>
        <taxon>Lachnospirales</taxon>
        <taxon>Lachnospiraceae</taxon>
        <taxon>Catenibacillus</taxon>
    </lineage>
</organism>
<evidence type="ECO:0000313" key="3">
    <source>
        <dbReference type="Proteomes" id="UP000543642"/>
    </source>
</evidence>
<dbReference type="InterPro" id="IPR046098">
    <property type="entry name" value="DUF6034"/>
</dbReference>
<sequence length="466" mass="51310">MRRKNRFHCMRRGIGLAGLCLGLAFGPACQPTPKTEIISQKENIEDVVSDYEKGAKASGSLREQTGAPDQVSFTITLSEDGTTLVAENVPVEMPDTDKAGVVSAVRADLTQGQIQGLVEQFFDGKTAYIILPMTKEDYMNGIKSYEEELARLTKENGDESYIESLKGQISYYQDQIKAAPSADSLKTEPVEFVWKPGEIHSTGEEMSGENNEGDVTYRFLAAKHEAFMFLTLFQAPKAGARPNYIAGEKNTPVSCQYSPEEAGQMALDFLSEAGIPMGGLMVIEAEPVMCVERQDEGIIGYRVRLGHGAGQVAPVYAINHIAYTGQDSENEGILPYDYERLEVIVTDQGVTELEWENPMAEGEALVDHVTLMSFDQIQQIIQEQAGYAWEKYMSADGLESETPKIRLGKIVFGMMRVQNPDKEGEYTLIPVWDVFPINSATEAVNDGSMMTINAMDGSIIDRSSGH</sequence>
<accession>A0A7W8HAX4</accession>
<name>A0A7W8HAX4_9FIRM</name>